<evidence type="ECO:0000313" key="2">
    <source>
        <dbReference type="Proteomes" id="UP000019140"/>
    </source>
</evidence>
<dbReference type="AlphaFoldDB" id="W4M7V6"/>
<dbReference type="NCBIfam" id="NF012200">
    <property type="entry name" value="choice_anch_D"/>
    <property type="match status" value="1"/>
</dbReference>
<name>W4M7V6_9BACT</name>
<dbReference type="HOGENOM" id="CLU_1370002_0_0_7"/>
<protein>
    <recommendedName>
        <fullName evidence="3">Abnormal spindle-like microcephaly-associated protein ASH domain-containing protein</fullName>
    </recommendedName>
</protein>
<sequence>MVFLETAGEVHTYTFEATEGNRITINMTTEDGTLAPSLELYDPMGLPLTAPTPLISVVAQQSGMFTVLAYSNRRETGTYRISLTLMDGEPEISAAPSSIDFGSTLIGEESSRTVVISSRGDIDLVVGDLSFTVEGVEAFSLINDNCSGQIVPVPLSCTVRVGFSPDASGEMLSTLVVPSNTSDNPVIEIPLSGTGVEPQ</sequence>
<keyword evidence="2" id="KW-1185">Reference proteome</keyword>
<dbReference type="Gene3D" id="2.60.120.380">
    <property type="match status" value="1"/>
</dbReference>
<comment type="caution">
    <text evidence="1">The sequence shown here is derived from an EMBL/GenBank/DDBJ whole genome shotgun (WGS) entry which is preliminary data.</text>
</comment>
<gene>
    <name evidence="1" type="ORF">ETSY2_21300</name>
</gene>
<dbReference type="InterPro" id="IPR013783">
    <property type="entry name" value="Ig-like_fold"/>
</dbReference>
<organism evidence="1 2">
    <name type="scientific">Candidatus Entotheonella gemina</name>
    <dbReference type="NCBI Taxonomy" id="1429439"/>
    <lineage>
        <taxon>Bacteria</taxon>
        <taxon>Pseudomonadati</taxon>
        <taxon>Nitrospinota/Tectimicrobiota group</taxon>
        <taxon>Candidatus Tectimicrobiota</taxon>
        <taxon>Candidatus Entotheonellia</taxon>
        <taxon>Candidatus Entotheonellales</taxon>
        <taxon>Candidatus Entotheonellaceae</taxon>
        <taxon>Candidatus Entotheonella</taxon>
    </lineage>
</organism>
<evidence type="ECO:0008006" key="3">
    <source>
        <dbReference type="Google" id="ProtNLM"/>
    </source>
</evidence>
<dbReference type="Proteomes" id="UP000019140">
    <property type="component" value="Unassembled WGS sequence"/>
</dbReference>
<dbReference type="GO" id="GO:0005737">
    <property type="term" value="C:cytoplasm"/>
    <property type="evidence" value="ECO:0007669"/>
    <property type="project" value="UniProtKB-SubCell"/>
</dbReference>
<accession>W4M7V6</accession>
<dbReference type="Gene3D" id="2.60.40.10">
    <property type="entry name" value="Immunoglobulins"/>
    <property type="match status" value="1"/>
</dbReference>
<evidence type="ECO:0000313" key="1">
    <source>
        <dbReference type="EMBL" id="ETX05727.1"/>
    </source>
</evidence>
<reference evidence="1 2" key="1">
    <citation type="journal article" date="2014" name="Nature">
        <title>An environmental bacterial taxon with a large and distinct metabolic repertoire.</title>
        <authorList>
            <person name="Wilson M.C."/>
            <person name="Mori T."/>
            <person name="Ruckert C."/>
            <person name="Uria A.R."/>
            <person name="Helf M.J."/>
            <person name="Takada K."/>
            <person name="Gernert C."/>
            <person name="Steffens U.A."/>
            <person name="Heycke N."/>
            <person name="Schmitt S."/>
            <person name="Rinke C."/>
            <person name="Helfrich E.J."/>
            <person name="Brachmann A.O."/>
            <person name="Gurgui C."/>
            <person name="Wakimoto T."/>
            <person name="Kracht M."/>
            <person name="Crusemann M."/>
            <person name="Hentschel U."/>
            <person name="Abe I."/>
            <person name="Matsunaga S."/>
            <person name="Kalinowski J."/>
            <person name="Takeyama H."/>
            <person name="Piel J."/>
        </authorList>
    </citation>
    <scope>NUCLEOTIDE SEQUENCE [LARGE SCALE GENOMIC DNA]</scope>
    <source>
        <strain evidence="2">TSY2</strain>
    </source>
</reference>
<proteinExistence type="predicted"/>
<dbReference type="EMBL" id="AZHX01000884">
    <property type="protein sequence ID" value="ETX05727.1"/>
    <property type="molecule type" value="Genomic_DNA"/>
</dbReference>